<dbReference type="GO" id="GO:0008236">
    <property type="term" value="F:serine-type peptidase activity"/>
    <property type="evidence" value="ECO:0007669"/>
    <property type="project" value="InterPro"/>
</dbReference>
<protein>
    <recommendedName>
        <fullName evidence="4">Peptidase S9 prolyl oligopeptidase catalytic domain-containing protein</fullName>
    </recommendedName>
</protein>
<dbReference type="InterPro" id="IPR050278">
    <property type="entry name" value="Serine_Prot_S9B/DPPIV"/>
</dbReference>
<dbReference type="GO" id="GO:0008239">
    <property type="term" value="F:dipeptidyl-peptidase activity"/>
    <property type="evidence" value="ECO:0007669"/>
    <property type="project" value="TreeGrafter"/>
</dbReference>
<dbReference type="InterPro" id="IPR029058">
    <property type="entry name" value="AB_hydrolase_fold"/>
</dbReference>
<dbReference type="PROSITE" id="PS51257">
    <property type="entry name" value="PROKAR_LIPOPROTEIN"/>
    <property type="match status" value="1"/>
</dbReference>
<proteinExistence type="predicted"/>
<reference evidence="3" key="1">
    <citation type="submission" date="2018-05" db="EMBL/GenBank/DDBJ databases">
        <authorList>
            <person name="Lanie J.A."/>
            <person name="Ng W.-L."/>
            <person name="Kazmierczak K.M."/>
            <person name="Andrzejewski T.M."/>
            <person name="Davidsen T.M."/>
            <person name="Wayne K.J."/>
            <person name="Tettelin H."/>
            <person name="Glass J.I."/>
            <person name="Rusch D."/>
            <person name="Podicherti R."/>
            <person name="Tsui H.-C.T."/>
            <person name="Winkler M.E."/>
        </authorList>
    </citation>
    <scope>NUCLEOTIDE SEQUENCE</scope>
</reference>
<dbReference type="EMBL" id="UINC01000115">
    <property type="protein sequence ID" value="SUZ49432.1"/>
    <property type="molecule type" value="Genomic_DNA"/>
</dbReference>
<dbReference type="Pfam" id="PF00930">
    <property type="entry name" value="DPPIV_N"/>
    <property type="match status" value="1"/>
</dbReference>
<dbReference type="AlphaFoldDB" id="A0A381N4A5"/>
<dbReference type="PANTHER" id="PTHR11731">
    <property type="entry name" value="PROTEASE FAMILY S9B,C DIPEPTIDYL-PEPTIDASE IV-RELATED"/>
    <property type="match status" value="1"/>
</dbReference>
<dbReference type="GO" id="GO:0006508">
    <property type="term" value="P:proteolysis"/>
    <property type="evidence" value="ECO:0007669"/>
    <property type="project" value="InterPro"/>
</dbReference>
<dbReference type="SUPFAM" id="SSF82171">
    <property type="entry name" value="DPP6 N-terminal domain-like"/>
    <property type="match status" value="1"/>
</dbReference>
<evidence type="ECO:0008006" key="4">
    <source>
        <dbReference type="Google" id="ProtNLM"/>
    </source>
</evidence>
<evidence type="ECO:0000259" key="2">
    <source>
        <dbReference type="Pfam" id="PF00930"/>
    </source>
</evidence>
<organism evidence="3">
    <name type="scientific">marine metagenome</name>
    <dbReference type="NCBI Taxonomy" id="408172"/>
    <lineage>
        <taxon>unclassified sequences</taxon>
        <taxon>metagenomes</taxon>
        <taxon>ecological metagenomes</taxon>
    </lineage>
</organism>
<dbReference type="Gene3D" id="2.140.10.30">
    <property type="entry name" value="Dipeptidylpeptidase IV, N-terminal domain"/>
    <property type="match status" value="1"/>
</dbReference>
<dbReference type="PANTHER" id="PTHR11731:SF193">
    <property type="entry name" value="DIPEPTIDYL PEPTIDASE 9"/>
    <property type="match status" value="1"/>
</dbReference>
<dbReference type="Gene3D" id="3.40.50.1820">
    <property type="entry name" value="alpha/beta hydrolase"/>
    <property type="match status" value="1"/>
</dbReference>
<dbReference type="SUPFAM" id="SSF53474">
    <property type="entry name" value="alpha/beta-Hydrolases"/>
    <property type="match status" value="1"/>
</dbReference>
<dbReference type="InterPro" id="IPR001375">
    <property type="entry name" value="Peptidase_S9_cat"/>
</dbReference>
<dbReference type="Pfam" id="PF00326">
    <property type="entry name" value="Peptidase_S9"/>
    <property type="match status" value="1"/>
</dbReference>
<name>A0A381N4A5_9ZZZZ</name>
<evidence type="ECO:0000259" key="1">
    <source>
        <dbReference type="Pfam" id="PF00326"/>
    </source>
</evidence>
<gene>
    <name evidence="3" type="ORF">METZ01_LOCUS2286</name>
</gene>
<accession>A0A381N4A5</accession>
<dbReference type="InterPro" id="IPR002469">
    <property type="entry name" value="Peptidase_S9B_N"/>
</dbReference>
<sequence length="736" mass="85299">MRYLILSLLTLLLFICACGDSADDNRITVEWIYSDTAKAIAAVHKYQWLEDNTAILFDTRLEKKERTFLKLDPQTQSELGPAVDREKAVASLQEYLGKEDSTEYLEWPLSFDPYGNYAVYLYKKDIFLLDLAASEFRRVTQTETAEKAPRFSPDGSRLAFVRENDLYIYDLAANREKRLTSDGSDTILNGTVSWVYWEEIFGRRDIGYWWSEDSRALVFLQTDESAVTKMHYVDFKPAVPRLITQRYPKAGTDNPVVKVGLMEIDSPQIKWIKLEPYEYICRVKWHQDNQWFSVQTMNRAQTELNLFYIDRNTGKNLGKVLTETDTGWVNINDDLYFLESGNFLWQSERDGYAHLYQFNEDGSLVAQVTKGSWALRSSGGPFWLRQSVVNIDEEHSQVYFTSLEKSSIERHLYRIGLDGSGLQRITREEGVHKVSFSPDGKYYFDTYSNINTLPALALYSRDGERLTVIAEPRPELLEELQLQTPELFTIPTTDGFPMPAQILKPKDFNPGKKYPLIFNIYGGPSAPTVFNRWQGLSLFFDNMLLNRGYLVVKFDHRSATAISKKLENRLLKMASGPREIVDIVDGIRWLKSQPYVDPNRVGIWGWSGGGSFTLNSMTNTREFKAGISVAPVTDWHYYDTKWAEFTMKRPQDNPEGYEKTSFVKTAKNLHGRLLLVHGTYDDNVHPQNSWHFIDELVKENIMFDMMFYPMRKHGIADDPAKIHLYNKMLEFWQEYL</sequence>
<feature type="domain" description="Dipeptidylpeptidase IV N-terminal" evidence="2">
    <location>
        <begin position="122"/>
        <end position="452"/>
    </location>
</feature>
<feature type="domain" description="Peptidase S9 prolyl oligopeptidase catalytic" evidence="1">
    <location>
        <begin position="544"/>
        <end position="736"/>
    </location>
</feature>
<evidence type="ECO:0000313" key="3">
    <source>
        <dbReference type="EMBL" id="SUZ49432.1"/>
    </source>
</evidence>